<dbReference type="Pfam" id="PF03567">
    <property type="entry name" value="Sulfotransfer_2"/>
    <property type="match status" value="1"/>
</dbReference>
<evidence type="ECO:0000313" key="9">
    <source>
        <dbReference type="Proteomes" id="UP000005744"/>
    </source>
</evidence>
<evidence type="ECO:0000256" key="6">
    <source>
        <dbReference type="ARBA" id="ARBA00023136"/>
    </source>
</evidence>
<keyword evidence="3" id="KW-0812">Transmembrane</keyword>
<dbReference type="OrthoDB" id="288532at2"/>
<dbReference type="GO" id="GO:0016051">
    <property type="term" value="P:carbohydrate biosynthetic process"/>
    <property type="evidence" value="ECO:0007669"/>
    <property type="project" value="InterPro"/>
</dbReference>
<keyword evidence="9" id="KW-1185">Reference proteome</keyword>
<dbReference type="SUPFAM" id="SSF52540">
    <property type="entry name" value="P-loop containing nucleoside triphosphate hydrolases"/>
    <property type="match status" value="1"/>
</dbReference>
<name>I3CDH8_9GAMM</name>
<evidence type="ECO:0000256" key="2">
    <source>
        <dbReference type="ARBA" id="ARBA00022679"/>
    </source>
</evidence>
<reference evidence="8 9" key="1">
    <citation type="submission" date="2011-11" db="EMBL/GenBank/DDBJ databases">
        <title>Improved High-Quality Draft sequence of Beggiatoa alba B18lD.</title>
        <authorList>
            <consortium name="US DOE Joint Genome Institute"/>
            <person name="Lucas S."/>
            <person name="Han J."/>
            <person name="Lapidus A."/>
            <person name="Cheng J.-F."/>
            <person name="Goodwin L."/>
            <person name="Pitluck S."/>
            <person name="Peters L."/>
            <person name="Mikhailova N."/>
            <person name="Held B."/>
            <person name="Detter J.C."/>
            <person name="Han C."/>
            <person name="Tapia R."/>
            <person name="Land M."/>
            <person name="Hauser L."/>
            <person name="Kyrpides N."/>
            <person name="Ivanova N."/>
            <person name="Pagani I."/>
            <person name="Samuel K."/>
            <person name="Teske A."/>
            <person name="Mueller J."/>
            <person name="Woyke T."/>
        </authorList>
    </citation>
    <scope>NUCLEOTIDE SEQUENCE [LARGE SCALE GENOMIC DNA]</scope>
    <source>
        <strain evidence="8 9">B18LD</strain>
    </source>
</reference>
<evidence type="ECO:0000256" key="1">
    <source>
        <dbReference type="ARBA" id="ARBA00004323"/>
    </source>
</evidence>
<proteinExistence type="predicted"/>
<organism evidence="8 9">
    <name type="scientific">Beggiatoa alba B18LD</name>
    <dbReference type="NCBI Taxonomy" id="395493"/>
    <lineage>
        <taxon>Bacteria</taxon>
        <taxon>Pseudomonadati</taxon>
        <taxon>Pseudomonadota</taxon>
        <taxon>Gammaproteobacteria</taxon>
        <taxon>Thiotrichales</taxon>
        <taxon>Thiotrichaceae</taxon>
        <taxon>Beggiatoa</taxon>
    </lineage>
</organism>
<evidence type="ECO:0000256" key="3">
    <source>
        <dbReference type="ARBA" id="ARBA00022692"/>
    </source>
</evidence>
<dbReference type="PANTHER" id="PTHR12137">
    <property type="entry name" value="CARBOHYDRATE SULFOTRANSFERASE"/>
    <property type="match status" value="1"/>
</dbReference>
<dbReference type="Gene3D" id="3.40.50.300">
    <property type="entry name" value="P-loop containing nucleotide triphosphate hydrolases"/>
    <property type="match status" value="1"/>
</dbReference>
<dbReference type="GO" id="GO:0008146">
    <property type="term" value="F:sulfotransferase activity"/>
    <property type="evidence" value="ECO:0007669"/>
    <property type="project" value="InterPro"/>
</dbReference>
<accession>I3CDH8</accession>
<evidence type="ECO:0000256" key="5">
    <source>
        <dbReference type="ARBA" id="ARBA00023034"/>
    </source>
</evidence>
<dbReference type="InterPro" id="IPR027417">
    <property type="entry name" value="P-loop_NTPase"/>
</dbReference>
<gene>
    <name evidence="8" type="ORF">BegalDRAFT_0760</name>
</gene>
<dbReference type="eggNOG" id="COG1943">
    <property type="taxonomic scope" value="Bacteria"/>
</dbReference>
<evidence type="ECO:0000256" key="7">
    <source>
        <dbReference type="ARBA" id="ARBA00023180"/>
    </source>
</evidence>
<dbReference type="Proteomes" id="UP000005744">
    <property type="component" value="Unassembled WGS sequence"/>
</dbReference>
<evidence type="ECO:0000256" key="4">
    <source>
        <dbReference type="ARBA" id="ARBA00022989"/>
    </source>
</evidence>
<dbReference type="PANTHER" id="PTHR12137:SF54">
    <property type="entry name" value="CARBOHYDRATE SULFOTRANSFERASE"/>
    <property type="match status" value="1"/>
</dbReference>
<dbReference type="InterPro" id="IPR005331">
    <property type="entry name" value="Sulfotransferase"/>
</dbReference>
<dbReference type="EMBL" id="JH600070">
    <property type="protein sequence ID" value="EIJ41671.1"/>
    <property type="molecule type" value="Genomic_DNA"/>
</dbReference>
<evidence type="ECO:0000313" key="8">
    <source>
        <dbReference type="EMBL" id="EIJ41671.1"/>
    </source>
</evidence>
<protein>
    <submittedName>
        <fullName evidence="8">Sulfotransferase family</fullName>
    </submittedName>
</protein>
<keyword evidence="7" id="KW-0325">Glycoprotein</keyword>
<dbReference type="HOGENOM" id="CLU_094945_1_0_6"/>
<keyword evidence="2 8" id="KW-0808">Transferase</keyword>
<dbReference type="AlphaFoldDB" id="I3CDH8"/>
<dbReference type="STRING" id="395493.BegalDRAFT_0760"/>
<keyword evidence="4" id="KW-1133">Transmembrane helix</keyword>
<dbReference type="InterPro" id="IPR018011">
    <property type="entry name" value="Carb_sulfotrans_8-10"/>
</dbReference>
<comment type="subcellular location">
    <subcellularLocation>
        <location evidence="1">Golgi apparatus membrane</location>
        <topology evidence="1">Single-pass type II membrane protein</topology>
    </subcellularLocation>
</comment>
<keyword evidence="5" id="KW-0333">Golgi apparatus</keyword>
<sequence>MLISHTHKFIFFHVAKAAGISIREALKDHTEEPEHFKIHRPAKHLNGQLNPLYTMWETMLLHAKASDAQKILPAEQFQQFYKFAFVRNPWDWQVSMYHFLLKETTNPRYELVKSFPHFDAYLDWVIHTKNPFPKGATKLQKTVLADEHGKLLVDFVGRYENLSQDFQSICQHIGLDIPALPHLNQSNRTDYRHYYTPKTRQLVAEHFAEDIELFGYQFDGTYSPLSCHDALLMHG</sequence>
<dbReference type="GO" id="GO:0016020">
    <property type="term" value="C:membrane"/>
    <property type="evidence" value="ECO:0007669"/>
    <property type="project" value="InterPro"/>
</dbReference>
<keyword evidence="6" id="KW-0472">Membrane</keyword>